<keyword evidence="2" id="KW-0238">DNA-binding</keyword>
<dbReference type="InterPro" id="IPR000551">
    <property type="entry name" value="MerR-type_HTH_dom"/>
</dbReference>
<dbReference type="GO" id="GO:0003700">
    <property type="term" value="F:DNA-binding transcription factor activity"/>
    <property type="evidence" value="ECO:0007669"/>
    <property type="project" value="InterPro"/>
</dbReference>
<dbReference type="PANTHER" id="PTHR30204">
    <property type="entry name" value="REDOX-CYCLING DRUG-SENSING TRANSCRIPTIONAL ACTIVATOR SOXR"/>
    <property type="match status" value="1"/>
</dbReference>
<evidence type="ECO:0000256" key="1">
    <source>
        <dbReference type="ARBA" id="ARBA00023015"/>
    </source>
</evidence>
<dbReference type="SUPFAM" id="SSF46955">
    <property type="entry name" value="Putative DNA-binding domain"/>
    <property type="match status" value="1"/>
</dbReference>
<dbReference type="AlphaFoldDB" id="A0A6G8F2E6"/>
<accession>A0A6G8F2E6</accession>
<proteinExistence type="predicted"/>
<dbReference type="InterPro" id="IPR009061">
    <property type="entry name" value="DNA-bd_dom_put_sf"/>
</dbReference>
<keyword evidence="1" id="KW-0805">Transcription regulation</keyword>
<dbReference type="EMBL" id="MN990728">
    <property type="protein sequence ID" value="QIM10338.1"/>
    <property type="molecule type" value="Genomic_DNA"/>
</dbReference>
<evidence type="ECO:0000256" key="2">
    <source>
        <dbReference type="ARBA" id="ARBA00023125"/>
    </source>
</evidence>
<dbReference type="GO" id="GO:0003677">
    <property type="term" value="F:DNA binding"/>
    <property type="evidence" value="ECO:0007669"/>
    <property type="project" value="UniProtKB-KW"/>
</dbReference>
<evidence type="ECO:0000259" key="4">
    <source>
        <dbReference type="PROSITE" id="PS50937"/>
    </source>
</evidence>
<evidence type="ECO:0000313" key="5">
    <source>
        <dbReference type="EMBL" id="QIM10338.1"/>
    </source>
</evidence>
<evidence type="ECO:0000256" key="3">
    <source>
        <dbReference type="ARBA" id="ARBA00023163"/>
    </source>
</evidence>
<dbReference type="PROSITE" id="PS00552">
    <property type="entry name" value="HTH_MERR_1"/>
    <property type="match status" value="1"/>
</dbReference>
<dbReference type="PROSITE" id="PS50937">
    <property type="entry name" value="HTH_MERR_2"/>
    <property type="match status" value="1"/>
</dbReference>
<dbReference type="InterPro" id="IPR047057">
    <property type="entry name" value="MerR_fam"/>
</dbReference>
<dbReference type="PRINTS" id="PR00040">
    <property type="entry name" value="HTHMERR"/>
</dbReference>
<organism evidence="5">
    <name type="scientific">uncultured Alphaproteobacteria bacterium</name>
    <dbReference type="NCBI Taxonomy" id="91750"/>
    <lineage>
        <taxon>Bacteria</taxon>
        <taxon>Pseudomonadati</taxon>
        <taxon>Pseudomonadota</taxon>
        <taxon>Alphaproteobacteria</taxon>
        <taxon>environmental samples</taxon>
    </lineage>
</organism>
<dbReference type="Gene3D" id="1.10.1660.10">
    <property type="match status" value="1"/>
</dbReference>
<keyword evidence="3" id="KW-0804">Transcription</keyword>
<protein>
    <submittedName>
        <fullName evidence="5">Cd(II)/Pb(II)-responsive transcriptional regulator</fullName>
    </submittedName>
</protein>
<dbReference type="SMART" id="SM00422">
    <property type="entry name" value="HTH_MERR"/>
    <property type="match status" value="1"/>
</dbReference>
<dbReference type="PANTHER" id="PTHR30204:SF94">
    <property type="entry name" value="HEAVY METAL-DEPENDENT TRANSCRIPTIONAL REGULATOR HI_0293-RELATED"/>
    <property type="match status" value="1"/>
</dbReference>
<sequence length="142" mass="16616">MLMKIGEISKKSGCKVVTIRYYEQKGLLKKGLRTPANYRLYDEEDLERLNFIMHCRIHNLSLNEIKKLLMCGQNTQQSCEWIGDMIDGHITEIDKQIQSLESLKQHLQNLRLRCSGNDTVGNCAIIKQLHKHIYCKHNKNFK</sequence>
<dbReference type="Pfam" id="PF13411">
    <property type="entry name" value="MerR_1"/>
    <property type="match status" value="1"/>
</dbReference>
<name>A0A6G8F2E6_9PROT</name>
<reference evidence="5" key="1">
    <citation type="journal article" date="2020" name="J. ISSAAS">
        <title>Lactobacilli and other gastrointestinal microbiota of Peromyscus leucopus, reservoir host for agents of Lyme disease and other zoonoses in North America.</title>
        <authorList>
            <person name="Milovic A."/>
            <person name="Bassam K."/>
            <person name="Shao H."/>
            <person name="Chatzistamou I."/>
            <person name="Tufts D.M."/>
            <person name="Diuk-Wasser M."/>
            <person name="Barbour A.G."/>
        </authorList>
    </citation>
    <scope>NUCLEOTIDE SEQUENCE</scope>
    <source>
        <strain evidence="5">LL90</strain>
    </source>
</reference>
<feature type="domain" description="HTH merR-type" evidence="4">
    <location>
        <begin position="2"/>
        <end position="71"/>
    </location>
</feature>
<gene>
    <name evidence="5" type="primary">cadR</name>
    <name evidence="5" type="ORF">PlAlph_0920</name>
</gene>